<feature type="modified residue" description="4-aspartylphosphate" evidence="2">
    <location>
        <position position="198"/>
    </location>
</feature>
<dbReference type="Gene3D" id="1.20.140.160">
    <property type="match status" value="1"/>
</dbReference>
<dbReference type="Pfam" id="PF22029">
    <property type="entry name" value="PhyR_sigma2"/>
    <property type="match status" value="1"/>
</dbReference>
<evidence type="ECO:0000256" key="2">
    <source>
        <dbReference type="PROSITE-ProRule" id="PRU00169"/>
    </source>
</evidence>
<dbReference type="SMART" id="SM00448">
    <property type="entry name" value="REC"/>
    <property type="match status" value="1"/>
</dbReference>
<name>A0A3N1M825_9PROT</name>
<proteinExistence type="predicted"/>
<evidence type="ECO:0000313" key="5">
    <source>
        <dbReference type="Proteomes" id="UP000278222"/>
    </source>
</evidence>
<dbReference type="InterPro" id="IPR053866">
    <property type="entry name" value="PhyR_sigma2"/>
</dbReference>
<dbReference type="Pfam" id="PF00072">
    <property type="entry name" value="Response_reg"/>
    <property type="match status" value="1"/>
</dbReference>
<evidence type="ECO:0000256" key="1">
    <source>
        <dbReference type="ARBA" id="ARBA00022553"/>
    </source>
</evidence>
<dbReference type="InterPro" id="IPR050595">
    <property type="entry name" value="Bact_response_regulator"/>
</dbReference>
<sequence>MTDHGRATVAAHLPYLRRYARALTGSQAAGDACVRGCLEALLADPTRDRAQLMSRTDLFVLFHKVHERLVWAQDEEDFADEDLDDPLDRGVAQRVRGLSERNRQVLLLTHTEGFPIPEVARIIGESQEMTVDLLNRAWEALRAQPSAQVLIIEDEPIIALDIAGILKDMGHEVIGVASTSDQAIALAKARNPSLVLADVQLEDGSTGIEAATKILELLSVPVVFVTAYPERLLTGERIEPAFLVSKPFEPTTLEVAVSQALLCGAQANILRQPKVA</sequence>
<reference evidence="4 5" key="1">
    <citation type="submission" date="2018-11" db="EMBL/GenBank/DDBJ databases">
        <title>Genomic Encyclopedia of Type Strains, Phase IV (KMG-IV): sequencing the most valuable type-strain genomes for metagenomic binning, comparative biology and taxonomic classification.</title>
        <authorList>
            <person name="Goeker M."/>
        </authorList>
    </citation>
    <scope>NUCLEOTIDE SEQUENCE [LARGE SCALE GENOMIC DNA]</scope>
    <source>
        <strain evidence="4 5">DSM 5900</strain>
    </source>
</reference>
<dbReference type="InterPro" id="IPR001789">
    <property type="entry name" value="Sig_transdc_resp-reg_receiver"/>
</dbReference>
<gene>
    <name evidence="4" type="ORF">EDC65_1169</name>
</gene>
<dbReference type="SUPFAM" id="SSF88659">
    <property type="entry name" value="Sigma3 and sigma4 domains of RNA polymerase sigma factors"/>
    <property type="match status" value="1"/>
</dbReference>
<dbReference type="PROSITE" id="PS50110">
    <property type="entry name" value="RESPONSE_REGULATORY"/>
    <property type="match status" value="1"/>
</dbReference>
<dbReference type="Proteomes" id="UP000278222">
    <property type="component" value="Unassembled WGS sequence"/>
</dbReference>
<dbReference type="GO" id="GO:0000160">
    <property type="term" value="P:phosphorelay signal transduction system"/>
    <property type="evidence" value="ECO:0007669"/>
    <property type="project" value="InterPro"/>
</dbReference>
<dbReference type="Gene3D" id="3.40.50.2300">
    <property type="match status" value="1"/>
</dbReference>
<organism evidence="4 5">
    <name type="scientific">Stella humosa</name>
    <dbReference type="NCBI Taxonomy" id="94"/>
    <lineage>
        <taxon>Bacteria</taxon>
        <taxon>Pseudomonadati</taxon>
        <taxon>Pseudomonadota</taxon>
        <taxon>Alphaproteobacteria</taxon>
        <taxon>Rhodospirillales</taxon>
        <taxon>Stellaceae</taxon>
        <taxon>Stella</taxon>
    </lineage>
</organism>
<dbReference type="PANTHER" id="PTHR44591">
    <property type="entry name" value="STRESS RESPONSE REGULATOR PROTEIN 1"/>
    <property type="match status" value="1"/>
</dbReference>
<dbReference type="RefSeq" id="WP_170216351.1">
    <property type="nucleotide sequence ID" value="NZ_AP019700.1"/>
</dbReference>
<evidence type="ECO:0000313" key="4">
    <source>
        <dbReference type="EMBL" id="ROQ01982.1"/>
    </source>
</evidence>
<protein>
    <submittedName>
        <fullName evidence="4">Response regulator receiver domain-containing protein</fullName>
    </submittedName>
</protein>
<feature type="domain" description="Response regulatory" evidence="3">
    <location>
        <begin position="148"/>
        <end position="261"/>
    </location>
</feature>
<keyword evidence="1 2" id="KW-0597">Phosphoprotein</keyword>
<dbReference type="PANTHER" id="PTHR44591:SF3">
    <property type="entry name" value="RESPONSE REGULATORY DOMAIN-CONTAINING PROTEIN"/>
    <property type="match status" value="1"/>
</dbReference>
<comment type="caution">
    <text evidence="4">The sequence shown here is derived from an EMBL/GenBank/DDBJ whole genome shotgun (WGS) entry which is preliminary data.</text>
</comment>
<dbReference type="EMBL" id="RJKX01000011">
    <property type="protein sequence ID" value="ROQ01982.1"/>
    <property type="molecule type" value="Genomic_DNA"/>
</dbReference>
<accession>A0A3N1M825</accession>
<dbReference type="InterPro" id="IPR011006">
    <property type="entry name" value="CheY-like_superfamily"/>
</dbReference>
<dbReference type="CDD" id="cd17540">
    <property type="entry name" value="REC_PhyR"/>
    <property type="match status" value="1"/>
</dbReference>
<dbReference type="SUPFAM" id="SSF52172">
    <property type="entry name" value="CheY-like"/>
    <property type="match status" value="1"/>
</dbReference>
<evidence type="ECO:0000259" key="3">
    <source>
        <dbReference type="PROSITE" id="PS50110"/>
    </source>
</evidence>
<dbReference type="InterPro" id="IPR013324">
    <property type="entry name" value="RNA_pol_sigma_r3/r4-like"/>
</dbReference>
<dbReference type="NCBIfam" id="NF006623">
    <property type="entry name" value="PRK09191.1"/>
    <property type="match status" value="1"/>
</dbReference>
<keyword evidence="5" id="KW-1185">Reference proteome</keyword>
<dbReference type="AlphaFoldDB" id="A0A3N1M825"/>